<evidence type="ECO:0000313" key="3">
    <source>
        <dbReference type="Proteomes" id="UP000004095"/>
    </source>
</evidence>
<proteinExistence type="predicted"/>
<feature type="transmembrane region" description="Helical" evidence="1">
    <location>
        <begin position="18"/>
        <end position="40"/>
    </location>
</feature>
<evidence type="ECO:0000256" key="1">
    <source>
        <dbReference type="SAM" id="Phobius"/>
    </source>
</evidence>
<keyword evidence="1" id="KW-1133">Transmembrane helix</keyword>
<accession>A1ZR07</accession>
<keyword evidence="1" id="KW-0472">Membrane</keyword>
<gene>
    <name evidence="2" type="ORF">M23134_08370</name>
</gene>
<name>A1ZR07_MICM2</name>
<dbReference type="AlphaFoldDB" id="A1ZR07"/>
<sequence length="44" mass="5038">MHIVLSSVNDRTIKKADFIKSLLFLLLNFLRSSATFLGCLQRKV</sequence>
<comment type="caution">
    <text evidence="2">The sequence shown here is derived from an EMBL/GenBank/DDBJ whole genome shotgun (WGS) entry which is preliminary data.</text>
</comment>
<dbReference type="EMBL" id="AAWS01000026">
    <property type="protein sequence ID" value="EAY27096.1"/>
    <property type="molecule type" value="Genomic_DNA"/>
</dbReference>
<organism evidence="2 3">
    <name type="scientific">Microscilla marina ATCC 23134</name>
    <dbReference type="NCBI Taxonomy" id="313606"/>
    <lineage>
        <taxon>Bacteria</taxon>
        <taxon>Pseudomonadati</taxon>
        <taxon>Bacteroidota</taxon>
        <taxon>Cytophagia</taxon>
        <taxon>Cytophagales</taxon>
        <taxon>Microscillaceae</taxon>
        <taxon>Microscilla</taxon>
    </lineage>
</organism>
<keyword evidence="1" id="KW-0812">Transmembrane</keyword>
<evidence type="ECO:0000313" key="2">
    <source>
        <dbReference type="EMBL" id="EAY27096.1"/>
    </source>
</evidence>
<reference evidence="2 3" key="1">
    <citation type="submission" date="2007-01" db="EMBL/GenBank/DDBJ databases">
        <authorList>
            <person name="Haygood M."/>
            <person name="Podell S."/>
            <person name="Anderson C."/>
            <person name="Hopkinson B."/>
            <person name="Roe K."/>
            <person name="Barbeau K."/>
            <person name="Gaasterland T."/>
            <person name="Ferriera S."/>
            <person name="Johnson J."/>
            <person name="Kravitz S."/>
            <person name="Beeson K."/>
            <person name="Sutton G."/>
            <person name="Rogers Y.-H."/>
            <person name="Friedman R."/>
            <person name="Frazier M."/>
            <person name="Venter J.C."/>
        </authorList>
    </citation>
    <scope>NUCLEOTIDE SEQUENCE [LARGE SCALE GENOMIC DNA]</scope>
    <source>
        <strain evidence="2 3">ATCC 23134</strain>
    </source>
</reference>
<dbReference type="Proteomes" id="UP000004095">
    <property type="component" value="Unassembled WGS sequence"/>
</dbReference>
<protein>
    <submittedName>
        <fullName evidence="2">Uncharacterized protein</fullName>
    </submittedName>
</protein>
<keyword evidence="3" id="KW-1185">Reference proteome</keyword>